<dbReference type="Proteomes" id="UP001240984">
    <property type="component" value="Unassembled WGS sequence"/>
</dbReference>
<sequence>MEIRQITEDEAARVLPVRAYAFEATPLAPQRIEELNRFMSFRLKNTTLVAEEDGEVVASVAGIPMRQNVRGVVHPMLGVAGVVSHPLARRRGHVRTLMHDLLRRGREEGRLITALHPFRAGFYARLGYVGLTAPRTVTLRPEALASLLRLDLPGEVRFRRIAEGWDDVLTLQDRFLHGRHGFTEFPEYRRHQPRDDDEQWLVTAHRDGEVIGALPYRITDYGGDLTGGVLLCESPVARALILRFLAGHVDQVGEITLRTAPSERPELWSTDFTGTITSTAAVPHPAPPMVRVLDLPALAGLPAGEARVTITVVDDDYVGGGWELDGAGGALSVKPAAASSEVRLTAAALSGLVYGMLGPEEIVARGLGAVPVAAQDALSTLFPPAEPWVYLDF</sequence>
<dbReference type="Gene3D" id="3.30.1050.10">
    <property type="entry name" value="SCP2 sterol-binding domain"/>
    <property type="match status" value="1"/>
</dbReference>
<dbReference type="SUPFAM" id="SSF55729">
    <property type="entry name" value="Acyl-CoA N-acyltransferases (Nat)"/>
    <property type="match status" value="1"/>
</dbReference>
<dbReference type="CDD" id="cd04301">
    <property type="entry name" value="NAT_SF"/>
    <property type="match status" value="1"/>
</dbReference>
<feature type="domain" description="N-acetyltransferase" evidence="1">
    <location>
        <begin position="1"/>
        <end position="153"/>
    </location>
</feature>
<dbReference type="RefSeq" id="WP_306826542.1">
    <property type="nucleotide sequence ID" value="NZ_JAUSRA010000001.1"/>
</dbReference>
<gene>
    <name evidence="2" type="ORF">J2S43_000177</name>
</gene>
<accession>A0ABT9MJS4</accession>
<comment type="caution">
    <text evidence="2">The sequence shown here is derived from an EMBL/GenBank/DDBJ whole genome shotgun (WGS) entry which is preliminary data.</text>
</comment>
<reference evidence="2 3" key="1">
    <citation type="submission" date="2023-07" db="EMBL/GenBank/DDBJ databases">
        <title>Sequencing the genomes of 1000 actinobacteria strains.</title>
        <authorList>
            <person name="Klenk H.-P."/>
        </authorList>
    </citation>
    <scope>NUCLEOTIDE SEQUENCE [LARGE SCALE GENOMIC DNA]</scope>
    <source>
        <strain evidence="2 3">DSM 44710</strain>
    </source>
</reference>
<evidence type="ECO:0000259" key="1">
    <source>
        <dbReference type="PROSITE" id="PS51186"/>
    </source>
</evidence>
<proteinExistence type="predicted"/>
<evidence type="ECO:0000313" key="3">
    <source>
        <dbReference type="Proteomes" id="UP001240984"/>
    </source>
</evidence>
<dbReference type="InterPro" id="IPR000182">
    <property type="entry name" value="GNAT_dom"/>
</dbReference>
<name>A0ABT9MJS4_9ACTN</name>
<keyword evidence="3" id="KW-1185">Reference proteome</keyword>
<dbReference type="InterPro" id="IPR051554">
    <property type="entry name" value="Acetyltransferase_Eis"/>
</dbReference>
<dbReference type="InterPro" id="IPR036527">
    <property type="entry name" value="SCP2_sterol-bd_dom_sf"/>
</dbReference>
<dbReference type="PROSITE" id="PS51186">
    <property type="entry name" value="GNAT"/>
    <property type="match status" value="1"/>
</dbReference>
<organism evidence="2 3">
    <name type="scientific">Catenuloplanes nepalensis</name>
    <dbReference type="NCBI Taxonomy" id="587533"/>
    <lineage>
        <taxon>Bacteria</taxon>
        <taxon>Bacillati</taxon>
        <taxon>Actinomycetota</taxon>
        <taxon>Actinomycetes</taxon>
        <taxon>Micromonosporales</taxon>
        <taxon>Micromonosporaceae</taxon>
        <taxon>Catenuloplanes</taxon>
    </lineage>
</organism>
<dbReference type="Gene3D" id="3.40.630.30">
    <property type="match status" value="2"/>
</dbReference>
<dbReference type="PANTHER" id="PTHR37817:SF1">
    <property type="entry name" value="N-ACETYLTRANSFERASE EIS"/>
    <property type="match status" value="1"/>
</dbReference>
<dbReference type="PANTHER" id="PTHR37817">
    <property type="entry name" value="N-ACETYLTRANSFERASE EIS"/>
    <property type="match status" value="1"/>
</dbReference>
<dbReference type="EMBL" id="JAUSRA010000001">
    <property type="protein sequence ID" value="MDP9791665.1"/>
    <property type="molecule type" value="Genomic_DNA"/>
</dbReference>
<dbReference type="InterPro" id="IPR016181">
    <property type="entry name" value="Acyl_CoA_acyltransferase"/>
</dbReference>
<dbReference type="Pfam" id="PF13527">
    <property type="entry name" value="Acetyltransf_9"/>
    <property type="match status" value="1"/>
</dbReference>
<evidence type="ECO:0000313" key="2">
    <source>
        <dbReference type="EMBL" id="MDP9791665.1"/>
    </source>
</evidence>
<protein>
    <submittedName>
        <fullName evidence="2">Acetyltransferase</fullName>
    </submittedName>
</protein>
<dbReference type="SUPFAM" id="SSF55718">
    <property type="entry name" value="SCP-like"/>
    <property type="match status" value="1"/>
</dbReference>